<dbReference type="Proteomes" id="UP000476030">
    <property type="component" value="Unassembled WGS sequence"/>
</dbReference>
<dbReference type="NCBIfam" id="TIGR00634">
    <property type="entry name" value="recN"/>
    <property type="match status" value="1"/>
</dbReference>
<dbReference type="CDD" id="cd03241">
    <property type="entry name" value="ABC_RecN"/>
    <property type="match status" value="2"/>
</dbReference>
<dbReference type="PANTHER" id="PTHR11059">
    <property type="entry name" value="DNA REPAIR PROTEIN RECN"/>
    <property type="match status" value="1"/>
</dbReference>
<dbReference type="InterPro" id="IPR004604">
    <property type="entry name" value="DNA_recomb/repair_RecN"/>
</dbReference>
<dbReference type="AlphaFoldDB" id="A0A6L8W848"/>
<dbReference type="NCBIfam" id="NF008121">
    <property type="entry name" value="PRK10869.1"/>
    <property type="match status" value="1"/>
</dbReference>
<dbReference type="PANTHER" id="PTHR11059:SF0">
    <property type="entry name" value="DNA REPAIR PROTEIN RECN"/>
    <property type="match status" value="1"/>
</dbReference>
<evidence type="ECO:0000256" key="4">
    <source>
        <dbReference type="ARBA" id="ARBA00022741"/>
    </source>
</evidence>
<keyword evidence="4" id="KW-0547">Nucleotide-binding</keyword>
<dbReference type="GO" id="GO:0005524">
    <property type="term" value="F:ATP binding"/>
    <property type="evidence" value="ECO:0007669"/>
    <property type="project" value="UniProtKB-KW"/>
</dbReference>
<dbReference type="SUPFAM" id="SSF52540">
    <property type="entry name" value="P-loop containing nucleoside triphosphate hydrolases"/>
    <property type="match status" value="1"/>
</dbReference>
<dbReference type="GO" id="GO:0009432">
    <property type="term" value="P:SOS response"/>
    <property type="evidence" value="ECO:0007669"/>
    <property type="project" value="UniProtKB-ARBA"/>
</dbReference>
<evidence type="ECO:0000256" key="8">
    <source>
        <dbReference type="ARBA" id="ARBA00033408"/>
    </source>
</evidence>
<dbReference type="InterPro" id="IPR027417">
    <property type="entry name" value="P-loop_NTPase"/>
</dbReference>
<dbReference type="GO" id="GO:0006281">
    <property type="term" value="P:DNA repair"/>
    <property type="evidence" value="ECO:0007669"/>
    <property type="project" value="UniProtKB-KW"/>
</dbReference>
<feature type="domain" description="RecF/RecN/SMC N-terminal" evidence="11">
    <location>
        <begin position="2"/>
        <end position="506"/>
    </location>
</feature>
<comment type="caution">
    <text evidence="12">The sequence shown here is derived from an EMBL/GenBank/DDBJ whole genome shotgun (WGS) entry which is preliminary data.</text>
</comment>
<organism evidence="12 13">
    <name type="scientific">Sneathiella litorea</name>
    <dbReference type="NCBI Taxonomy" id="2606216"/>
    <lineage>
        <taxon>Bacteria</taxon>
        <taxon>Pseudomonadati</taxon>
        <taxon>Pseudomonadota</taxon>
        <taxon>Alphaproteobacteria</taxon>
        <taxon>Sneathiellales</taxon>
        <taxon>Sneathiellaceae</taxon>
        <taxon>Sneathiella</taxon>
    </lineage>
</organism>
<keyword evidence="6" id="KW-0067">ATP-binding</keyword>
<dbReference type="InterPro" id="IPR003395">
    <property type="entry name" value="RecF/RecN/SMC_N"/>
</dbReference>
<keyword evidence="5 9" id="KW-0227">DNA damage</keyword>
<keyword evidence="13" id="KW-1185">Reference proteome</keyword>
<comment type="similarity">
    <text evidence="2 9">Belongs to the RecN family.</text>
</comment>
<evidence type="ECO:0000256" key="10">
    <source>
        <dbReference type="SAM" id="Coils"/>
    </source>
</evidence>
<dbReference type="Gene3D" id="3.40.50.300">
    <property type="entry name" value="P-loop containing nucleotide triphosphate hydrolases"/>
    <property type="match status" value="2"/>
</dbReference>
<accession>A0A6L8W848</accession>
<dbReference type="FunFam" id="3.40.50.300:FF:000319">
    <property type="entry name" value="DNA repair protein RecN"/>
    <property type="match status" value="1"/>
</dbReference>
<evidence type="ECO:0000256" key="7">
    <source>
        <dbReference type="ARBA" id="ARBA00023204"/>
    </source>
</evidence>
<dbReference type="EMBL" id="WTUW01000002">
    <property type="protein sequence ID" value="MZR31268.1"/>
    <property type="molecule type" value="Genomic_DNA"/>
</dbReference>
<keyword evidence="10" id="KW-0175">Coiled coil</keyword>
<evidence type="ECO:0000256" key="9">
    <source>
        <dbReference type="PIRNR" id="PIRNR003128"/>
    </source>
</evidence>
<dbReference type="PIRSF" id="PIRSF003128">
    <property type="entry name" value="RecN"/>
    <property type="match status" value="1"/>
</dbReference>
<comment type="function">
    <text evidence="1 9">May be involved in recombinational repair of damaged DNA.</text>
</comment>
<dbReference type="Pfam" id="PF02463">
    <property type="entry name" value="SMC_N"/>
    <property type="match status" value="1"/>
</dbReference>
<evidence type="ECO:0000256" key="5">
    <source>
        <dbReference type="ARBA" id="ARBA00022763"/>
    </source>
</evidence>
<keyword evidence="7 9" id="KW-0234">DNA repair</keyword>
<evidence type="ECO:0000256" key="2">
    <source>
        <dbReference type="ARBA" id="ARBA00009441"/>
    </source>
</evidence>
<gene>
    <name evidence="12" type="primary">recN</name>
    <name evidence="12" type="ORF">GQE98_11560</name>
</gene>
<reference evidence="12 13" key="1">
    <citation type="submission" date="2019-12" db="EMBL/GenBank/DDBJ databases">
        <title>Snethiella sp. nov. sp. isolated from sea sand.</title>
        <authorList>
            <person name="Kim J."/>
            <person name="Jeong S.E."/>
            <person name="Jung H.S."/>
            <person name="Jeon C.O."/>
        </authorList>
    </citation>
    <scope>NUCLEOTIDE SEQUENCE [LARGE SCALE GENOMIC DNA]</scope>
    <source>
        <strain evidence="12 13">DP05</strain>
    </source>
</reference>
<dbReference type="GO" id="GO:0006310">
    <property type="term" value="P:DNA recombination"/>
    <property type="evidence" value="ECO:0007669"/>
    <property type="project" value="InterPro"/>
</dbReference>
<name>A0A6L8W848_9PROT</name>
<protein>
    <recommendedName>
        <fullName evidence="3 9">DNA repair protein RecN</fullName>
    </recommendedName>
    <alternativeName>
        <fullName evidence="8 9">Recombination protein N</fullName>
    </alternativeName>
</protein>
<dbReference type="FunFam" id="3.40.50.300:FF:000356">
    <property type="entry name" value="DNA repair protein RecN"/>
    <property type="match status" value="1"/>
</dbReference>
<evidence type="ECO:0000256" key="1">
    <source>
        <dbReference type="ARBA" id="ARBA00003618"/>
    </source>
</evidence>
<evidence type="ECO:0000313" key="13">
    <source>
        <dbReference type="Proteomes" id="UP000476030"/>
    </source>
</evidence>
<evidence type="ECO:0000256" key="6">
    <source>
        <dbReference type="ARBA" id="ARBA00022840"/>
    </source>
</evidence>
<sequence length="553" mass="59517">MLEKLSIRNIVLIDKLDLSFENGLCVLTGETGAGKSILLDSLALALGVRADAGLVRAGTDQGSVTAEFSLSPAHPVFSFLQDIEVEAGEPLILRRTLGSDGRSRASINDQAVSAGLLRNVGEMLVEIHGQNAERGLLDARSHRALLDQYARLEKDVVAISGLFDSLQKANEKLESVLREIEQARVDEEYLRHMVEELTELAPEEGEEETLAAQRSNLMHAEKIAEALRDAEKALAEHGGVENRIRSATRAVERVIDKAAGKLDPVLDSLERAAIEMAEAQTVINSVAGDLDMDPAGLEVLEERLFALRAAARKHKCEVEGLPKLLENFTARLKALEESDREIESLRAAAAKAREKYMEAAKILSRKRRAAATEMDQAVMAELEPLKLGAAKFITEVSTLPDENWGPNGIDKVAFLVSTNPGSAAGPLLKIASGGELSRFMLALKVVLARVGSAPTLIFDEVDRGVGGATADAVGERLQRLAEGLQVLVVTHSPQVAAAGQAHWNIRKSDINDVSITSVDRLNPAARTEEIARMLSGATITEEARAAALSLIEG</sequence>
<dbReference type="GO" id="GO:0043590">
    <property type="term" value="C:bacterial nucleoid"/>
    <property type="evidence" value="ECO:0007669"/>
    <property type="project" value="TreeGrafter"/>
</dbReference>
<proteinExistence type="inferred from homology"/>
<evidence type="ECO:0000256" key="3">
    <source>
        <dbReference type="ARBA" id="ARBA00021315"/>
    </source>
</evidence>
<evidence type="ECO:0000259" key="11">
    <source>
        <dbReference type="Pfam" id="PF02463"/>
    </source>
</evidence>
<evidence type="ECO:0000313" key="12">
    <source>
        <dbReference type="EMBL" id="MZR31268.1"/>
    </source>
</evidence>
<feature type="coiled-coil region" evidence="10">
    <location>
        <begin position="297"/>
        <end position="362"/>
    </location>
</feature>